<dbReference type="AlphaFoldDB" id="B0TA51"/>
<evidence type="ECO:0000313" key="8">
    <source>
        <dbReference type="EMBL" id="ABZ83588.1"/>
    </source>
</evidence>
<feature type="transmembrane region" description="Helical" evidence="7">
    <location>
        <begin position="191"/>
        <end position="208"/>
    </location>
</feature>
<dbReference type="EMBL" id="CP000930">
    <property type="protein sequence ID" value="ABZ83588.1"/>
    <property type="molecule type" value="Genomic_DNA"/>
</dbReference>
<keyword evidence="6 7" id="KW-0472">Membrane</keyword>
<evidence type="ECO:0000256" key="6">
    <source>
        <dbReference type="ARBA" id="ARBA00023136"/>
    </source>
</evidence>
<name>B0TA51_HELMI</name>
<dbReference type="GO" id="GO:0008961">
    <property type="term" value="F:phosphatidylglycerol-prolipoprotein diacylglyceryl transferase activity"/>
    <property type="evidence" value="ECO:0007669"/>
    <property type="project" value="UniProtKB-UniRule"/>
</dbReference>
<feature type="binding site" evidence="7">
    <location>
        <position position="131"/>
    </location>
    <ligand>
        <name>a 1,2-diacyl-sn-glycero-3-phospho-(1'-sn-glycerol)</name>
        <dbReference type="ChEBI" id="CHEBI:64716"/>
    </ligand>
</feature>
<feature type="transmembrane region" description="Helical" evidence="7">
    <location>
        <begin position="82"/>
        <end position="103"/>
    </location>
</feature>
<keyword evidence="4 7" id="KW-0812">Transmembrane</keyword>
<comment type="function">
    <text evidence="7">Catalyzes the transfer of the diacylglyceryl group from phosphatidylglycerol to the sulfhydryl group of the N-terminal cysteine of a prolipoprotein, the first step in the formation of mature lipoproteins.</text>
</comment>
<proteinExistence type="inferred from homology"/>
<feature type="transmembrane region" description="Helical" evidence="7">
    <location>
        <begin position="220"/>
        <end position="238"/>
    </location>
</feature>
<dbReference type="NCBIfam" id="TIGR00544">
    <property type="entry name" value="lgt"/>
    <property type="match status" value="1"/>
</dbReference>
<dbReference type="eggNOG" id="COG0682">
    <property type="taxonomic scope" value="Bacteria"/>
</dbReference>
<comment type="pathway">
    <text evidence="7">Protein modification; lipoprotein biosynthesis (diacylglyceryl transfer).</text>
</comment>
<dbReference type="Proteomes" id="UP000008550">
    <property type="component" value="Chromosome"/>
</dbReference>
<sequence>MPDPIAFYIGTHPIYWYGILISSALLIGTLVAQREAVRHGIDPDFLYNLILYATPLALIGARAYYVIFNWKYYANDPSEVVAIWHGGLGIFGALLVAFAFGWYYTRRQGLSFWQMADIAAPSIILGQAIGRWGNFFNQEAYGYPTDLPWAMMIAGEMRHPTFLYESIWDLIGFFLLLVLRRRPWMRRGEVFLFYLAYYAFGRFWIEGLRMDSEMVGDFRLPQMLSLVWMFSAVALYYYRRKKGYADEPATPERATLDAHKG</sequence>
<gene>
    <name evidence="7 8" type="primary">lgt</name>
    <name evidence="8" type="ORF">HM1_0980</name>
</gene>
<evidence type="ECO:0000256" key="2">
    <source>
        <dbReference type="ARBA" id="ARBA00022475"/>
    </source>
</evidence>
<dbReference type="PROSITE" id="PS01311">
    <property type="entry name" value="LGT"/>
    <property type="match status" value="1"/>
</dbReference>
<dbReference type="HOGENOM" id="CLU_013386_1_2_9"/>
<keyword evidence="2 7" id="KW-1003">Cell membrane</keyword>
<feature type="transmembrane region" description="Helical" evidence="7">
    <location>
        <begin position="14"/>
        <end position="33"/>
    </location>
</feature>
<organism evidence="8 9">
    <name type="scientific">Heliobacterium modesticaldum (strain ATCC 51547 / Ice1)</name>
    <dbReference type="NCBI Taxonomy" id="498761"/>
    <lineage>
        <taxon>Bacteria</taxon>
        <taxon>Bacillati</taxon>
        <taxon>Bacillota</taxon>
        <taxon>Clostridia</taxon>
        <taxon>Eubacteriales</taxon>
        <taxon>Heliobacteriaceae</taxon>
        <taxon>Heliomicrobium</taxon>
    </lineage>
</organism>
<dbReference type="PANTHER" id="PTHR30589:SF0">
    <property type="entry name" value="PHOSPHATIDYLGLYCEROL--PROLIPOPROTEIN DIACYLGLYCERYL TRANSFERASE"/>
    <property type="match status" value="1"/>
</dbReference>
<keyword evidence="3 7" id="KW-0808">Transferase</keyword>
<evidence type="ECO:0000256" key="4">
    <source>
        <dbReference type="ARBA" id="ARBA00022692"/>
    </source>
</evidence>
<accession>B0TA51</accession>
<dbReference type="RefSeq" id="WP_012282116.1">
    <property type="nucleotide sequence ID" value="NC_010337.2"/>
</dbReference>
<dbReference type="KEGG" id="hmo:HM1_0980"/>
<comment type="catalytic activity">
    <reaction evidence="7">
        <text>L-cysteinyl-[prolipoprotein] + a 1,2-diacyl-sn-glycero-3-phospho-(1'-sn-glycerol) = an S-1,2-diacyl-sn-glyceryl-L-cysteinyl-[prolipoprotein] + sn-glycerol 1-phosphate + H(+)</text>
        <dbReference type="Rhea" id="RHEA:56712"/>
        <dbReference type="Rhea" id="RHEA-COMP:14679"/>
        <dbReference type="Rhea" id="RHEA-COMP:14680"/>
        <dbReference type="ChEBI" id="CHEBI:15378"/>
        <dbReference type="ChEBI" id="CHEBI:29950"/>
        <dbReference type="ChEBI" id="CHEBI:57685"/>
        <dbReference type="ChEBI" id="CHEBI:64716"/>
        <dbReference type="ChEBI" id="CHEBI:140658"/>
        <dbReference type="EC" id="2.5.1.145"/>
    </reaction>
</comment>
<dbReference type="EC" id="2.5.1.145" evidence="7"/>
<evidence type="ECO:0000256" key="3">
    <source>
        <dbReference type="ARBA" id="ARBA00022679"/>
    </source>
</evidence>
<reference evidence="8 9" key="1">
    <citation type="journal article" date="2008" name="J. Bacteriol.">
        <title>The genome of Heliobacterium modesticaldum, a phototrophic representative of the Firmicutes containing the simplest photosynthetic apparatus.</title>
        <authorList>
            <person name="Sattley W.M."/>
            <person name="Madigan M.T."/>
            <person name="Swingley W.D."/>
            <person name="Cheung P.C."/>
            <person name="Clocksin K.M."/>
            <person name="Conrad A.L."/>
            <person name="Dejesa L.C."/>
            <person name="Honchak B.M."/>
            <person name="Jung D.O."/>
            <person name="Karbach L.E."/>
            <person name="Kurdoglu A."/>
            <person name="Lahiri S."/>
            <person name="Mastrian S.D."/>
            <person name="Page L.E."/>
            <person name="Taylor H.L."/>
            <person name="Wang Z.T."/>
            <person name="Raymond J."/>
            <person name="Chen M."/>
            <person name="Blankenship R.E."/>
            <person name="Touchman J.W."/>
        </authorList>
    </citation>
    <scope>NUCLEOTIDE SEQUENCE [LARGE SCALE GENOMIC DNA]</scope>
    <source>
        <strain evidence="9">ATCC 51547 / Ice1</strain>
    </source>
</reference>
<comment type="subcellular location">
    <subcellularLocation>
        <location evidence="7">Cell membrane</location>
        <topology evidence="7">Multi-pass membrane protein</topology>
    </subcellularLocation>
</comment>
<evidence type="ECO:0000313" key="9">
    <source>
        <dbReference type="Proteomes" id="UP000008550"/>
    </source>
</evidence>
<dbReference type="PANTHER" id="PTHR30589">
    <property type="entry name" value="PROLIPOPROTEIN DIACYLGLYCERYL TRANSFERASE"/>
    <property type="match status" value="1"/>
</dbReference>
<dbReference type="GO" id="GO:0005886">
    <property type="term" value="C:plasma membrane"/>
    <property type="evidence" value="ECO:0007669"/>
    <property type="project" value="UniProtKB-SubCell"/>
</dbReference>
<dbReference type="GO" id="GO:0042158">
    <property type="term" value="P:lipoprotein biosynthetic process"/>
    <property type="evidence" value="ECO:0007669"/>
    <property type="project" value="UniProtKB-UniRule"/>
</dbReference>
<feature type="transmembrane region" description="Helical" evidence="7">
    <location>
        <begin position="45"/>
        <end position="67"/>
    </location>
</feature>
<evidence type="ECO:0000256" key="5">
    <source>
        <dbReference type="ARBA" id="ARBA00022989"/>
    </source>
</evidence>
<dbReference type="UniPathway" id="UPA00664"/>
<keyword evidence="5 7" id="KW-1133">Transmembrane helix</keyword>
<evidence type="ECO:0000256" key="1">
    <source>
        <dbReference type="ARBA" id="ARBA00007150"/>
    </source>
</evidence>
<comment type="similarity">
    <text evidence="1 7">Belongs to the Lgt family.</text>
</comment>
<protein>
    <recommendedName>
        <fullName evidence="7">Phosphatidylglycerol--prolipoprotein diacylglyceryl transferase</fullName>
        <ecNumber evidence="7">2.5.1.145</ecNumber>
    </recommendedName>
</protein>
<evidence type="ECO:0000256" key="7">
    <source>
        <dbReference type="HAMAP-Rule" id="MF_01147"/>
    </source>
</evidence>
<dbReference type="InterPro" id="IPR001640">
    <property type="entry name" value="Lgt"/>
</dbReference>
<dbReference type="HAMAP" id="MF_01147">
    <property type="entry name" value="Lgt"/>
    <property type="match status" value="1"/>
</dbReference>
<keyword evidence="9" id="KW-1185">Reference proteome</keyword>
<dbReference type="Pfam" id="PF01790">
    <property type="entry name" value="LGT"/>
    <property type="match status" value="1"/>
</dbReference>
<dbReference type="STRING" id="498761.HM1_0980"/>